<feature type="region of interest" description="Disordered" evidence="3">
    <location>
        <begin position="1"/>
        <end position="94"/>
    </location>
</feature>
<dbReference type="GO" id="GO:0016567">
    <property type="term" value="P:protein ubiquitination"/>
    <property type="evidence" value="ECO:0007669"/>
    <property type="project" value="InterPro"/>
</dbReference>
<feature type="region of interest" description="Disordered" evidence="3">
    <location>
        <begin position="304"/>
        <end position="348"/>
    </location>
</feature>
<keyword evidence="1" id="KW-0479">Metal-binding</keyword>
<dbReference type="PANTHER" id="PTHR16047:SF14">
    <property type="entry name" value="RING-TYPE DOMAIN-CONTAINING PROTEIN"/>
    <property type="match status" value="1"/>
</dbReference>
<reference evidence="5" key="1">
    <citation type="submission" date="2023-07" db="EMBL/GenBank/DDBJ databases">
        <title>A chromosome-level genome assembly of Lolium multiflorum.</title>
        <authorList>
            <person name="Chen Y."/>
            <person name="Copetti D."/>
            <person name="Kolliker R."/>
            <person name="Studer B."/>
        </authorList>
    </citation>
    <scope>NUCLEOTIDE SEQUENCE</scope>
    <source>
        <strain evidence="5">02402/16</strain>
        <tissue evidence="5">Leaf</tissue>
    </source>
</reference>
<accession>A0AAD8T9F5</accession>
<dbReference type="GO" id="GO:0008270">
    <property type="term" value="F:zinc ion binding"/>
    <property type="evidence" value="ECO:0007669"/>
    <property type="project" value="UniProtKB-KW"/>
</dbReference>
<dbReference type="PANTHER" id="PTHR16047">
    <property type="entry name" value="RFWD3 PROTEIN"/>
    <property type="match status" value="1"/>
</dbReference>
<dbReference type="SUPFAM" id="SSF57850">
    <property type="entry name" value="RING/U-box"/>
    <property type="match status" value="1"/>
</dbReference>
<dbReference type="InterPro" id="IPR001841">
    <property type="entry name" value="Znf_RING"/>
</dbReference>
<sequence length="348" mass="38161">MASPPPPAGPGQEEVEMVSGEASLPLHAAETGTEEDGGPPSDSEEGEADGSGGGEDGDDMDEDEDGGGSNDNDGEEEEEDMDYSSGSSQEPDEEQLAAHLEIWENLQTKMEESGDGMEHRNPAVASCCVCMEPWTSGGAHRICCIPCGHVYGRSCLEKWLGGCGGTMAKCPQCGESFEHKMIINLYGTEYLWNDCIHDQARLDEEKRLREEFERRQLVALEERIAEFERRQLEAFEERMAALREERQEELLAALAAHQEKLTEMLALNEARCHETFTALAAQRVEQQAMWHQMFTAYCAAQGLPPPSMPTLPPHRSPHTHHPSDAGSNEPGSSRASPHDNPLDSSPPS</sequence>
<feature type="compositionally biased region" description="Pro residues" evidence="3">
    <location>
        <begin position="304"/>
        <end position="314"/>
    </location>
</feature>
<dbReference type="GO" id="GO:0005634">
    <property type="term" value="C:nucleus"/>
    <property type="evidence" value="ECO:0007669"/>
    <property type="project" value="InterPro"/>
</dbReference>
<dbReference type="InterPro" id="IPR013083">
    <property type="entry name" value="Znf_RING/FYVE/PHD"/>
</dbReference>
<organism evidence="5 6">
    <name type="scientific">Lolium multiflorum</name>
    <name type="common">Italian ryegrass</name>
    <name type="synonym">Lolium perenne subsp. multiflorum</name>
    <dbReference type="NCBI Taxonomy" id="4521"/>
    <lineage>
        <taxon>Eukaryota</taxon>
        <taxon>Viridiplantae</taxon>
        <taxon>Streptophyta</taxon>
        <taxon>Embryophyta</taxon>
        <taxon>Tracheophyta</taxon>
        <taxon>Spermatophyta</taxon>
        <taxon>Magnoliopsida</taxon>
        <taxon>Liliopsida</taxon>
        <taxon>Poales</taxon>
        <taxon>Poaceae</taxon>
        <taxon>BOP clade</taxon>
        <taxon>Pooideae</taxon>
        <taxon>Poodae</taxon>
        <taxon>Poeae</taxon>
        <taxon>Poeae Chloroplast Group 2 (Poeae type)</taxon>
        <taxon>Loliodinae</taxon>
        <taxon>Loliinae</taxon>
        <taxon>Lolium</taxon>
    </lineage>
</organism>
<keyword evidence="2" id="KW-0175">Coiled coil</keyword>
<evidence type="ECO:0000313" key="6">
    <source>
        <dbReference type="Proteomes" id="UP001231189"/>
    </source>
</evidence>
<feature type="coiled-coil region" evidence="2">
    <location>
        <begin position="210"/>
        <end position="252"/>
    </location>
</feature>
<dbReference type="GO" id="GO:0004842">
    <property type="term" value="F:ubiquitin-protein transferase activity"/>
    <property type="evidence" value="ECO:0007669"/>
    <property type="project" value="InterPro"/>
</dbReference>
<keyword evidence="1" id="KW-0862">Zinc</keyword>
<evidence type="ECO:0000259" key="4">
    <source>
        <dbReference type="PROSITE" id="PS50089"/>
    </source>
</evidence>
<keyword evidence="1" id="KW-0863">Zinc-finger</keyword>
<feature type="compositionally biased region" description="Polar residues" evidence="3">
    <location>
        <begin position="325"/>
        <end position="335"/>
    </location>
</feature>
<dbReference type="PROSITE" id="PS50089">
    <property type="entry name" value="ZF_RING_2"/>
    <property type="match status" value="1"/>
</dbReference>
<evidence type="ECO:0000256" key="2">
    <source>
        <dbReference type="SAM" id="Coils"/>
    </source>
</evidence>
<proteinExistence type="predicted"/>
<dbReference type="Proteomes" id="UP001231189">
    <property type="component" value="Unassembled WGS sequence"/>
</dbReference>
<dbReference type="CDD" id="cd16450">
    <property type="entry name" value="mRING-C3HGC3_RFWD3"/>
    <property type="match status" value="1"/>
</dbReference>
<evidence type="ECO:0000256" key="3">
    <source>
        <dbReference type="SAM" id="MobiDB-lite"/>
    </source>
</evidence>
<dbReference type="Gene3D" id="3.30.40.10">
    <property type="entry name" value="Zinc/RING finger domain, C3HC4 (zinc finger)"/>
    <property type="match status" value="1"/>
</dbReference>
<name>A0AAD8T9F5_LOLMU</name>
<feature type="compositionally biased region" description="Acidic residues" evidence="3">
    <location>
        <begin position="55"/>
        <end position="82"/>
    </location>
</feature>
<dbReference type="GO" id="GO:0036297">
    <property type="term" value="P:interstrand cross-link repair"/>
    <property type="evidence" value="ECO:0007669"/>
    <property type="project" value="InterPro"/>
</dbReference>
<evidence type="ECO:0000313" key="5">
    <source>
        <dbReference type="EMBL" id="KAK1677737.1"/>
    </source>
</evidence>
<dbReference type="AlphaFoldDB" id="A0AAD8T9F5"/>
<evidence type="ECO:0000256" key="1">
    <source>
        <dbReference type="PROSITE-ProRule" id="PRU00175"/>
    </source>
</evidence>
<protein>
    <recommendedName>
        <fullName evidence="4">RING-type domain-containing protein</fullName>
    </recommendedName>
</protein>
<gene>
    <name evidence="5" type="ORF">QYE76_038585</name>
</gene>
<keyword evidence="6" id="KW-1185">Reference proteome</keyword>
<comment type="caution">
    <text evidence="5">The sequence shown here is derived from an EMBL/GenBank/DDBJ whole genome shotgun (WGS) entry which is preliminary data.</text>
</comment>
<dbReference type="InterPro" id="IPR037381">
    <property type="entry name" value="RFWD3"/>
</dbReference>
<feature type="compositionally biased region" description="Acidic residues" evidence="3">
    <location>
        <begin position="32"/>
        <end position="48"/>
    </location>
</feature>
<feature type="domain" description="RING-type" evidence="4">
    <location>
        <begin position="127"/>
        <end position="173"/>
    </location>
</feature>
<dbReference type="EMBL" id="JAUUTY010000002">
    <property type="protein sequence ID" value="KAK1677737.1"/>
    <property type="molecule type" value="Genomic_DNA"/>
</dbReference>